<evidence type="ECO:0000256" key="1">
    <source>
        <dbReference type="SAM" id="MobiDB-lite"/>
    </source>
</evidence>
<feature type="compositionally biased region" description="Polar residues" evidence="1">
    <location>
        <begin position="53"/>
        <end position="62"/>
    </location>
</feature>
<name>A0AAD9ACK9_9PEZI</name>
<accession>A0AAD9ACK9</accession>
<dbReference type="EMBL" id="JAQOWY010000263">
    <property type="protein sequence ID" value="KAK1845678.1"/>
    <property type="molecule type" value="Genomic_DNA"/>
</dbReference>
<dbReference type="Proteomes" id="UP001243330">
    <property type="component" value="Unassembled WGS sequence"/>
</dbReference>
<protein>
    <submittedName>
        <fullName evidence="2">Uncharacterized protein</fullName>
    </submittedName>
</protein>
<feature type="region of interest" description="Disordered" evidence="1">
    <location>
        <begin position="1"/>
        <end position="62"/>
    </location>
</feature>
<gene>
    <name evidence="2" type="ORF">CCHR01_11689</name>
</gene>
<comment type="caution">
    <text evidence="2">The sequence shown here is derived from an EMBL/GenBank/DDBJ whole genome shotgun (WGS) entry which is preliminary data.</text>
</comment>
<reference evidence="2" key="1">
    <citation type="submission" date="2023-01" db="EMBL/GenBank/DDBJ databases">
        <title>Colletotrichum chrysophilum M932 genome sequence.</title>
        <authorList>
            <person name="Baroncelli R."/>
        </authorList>
    </citation>
    <scope>NUCLEOTIDE SEQUENCE</scope>
    <source>
        <strain evidence="2">M932</strain>
    </source>
</reference>
<feature type="compositionally biased region" description="Acidic residues" evidence="1">
    <location>
        <begin position="1"/>
        <end position="34"/>
    </location>
</feature>
<organism evidence="2 3">
    <name type="scientific">Colletotrichum chrysophilum</name>
    <dbReference type="NCBI Taxonomy" id="1836956"/>
    <lineage>
        <taxon>Eukaryota</taxon>
        <taxon>Fungi</taxon>
        <taxon>Dikarya</taxon>
        <taxon>Ascomycota</taxon>
        <taxon>Pezizomycotina</taxon>
        <taxon>Sordariomycetes</taxon>
        <taxon>Hypocreomycetidae</taxon>
        <taxon>Glomerellales</taxon>
        <taxon>Glomerellaceae</taxon>
        <taxon>Colletotrichum</taxon>
        <taxon>Colletotrichum gloeosporioides species complex</taxon>
    </lineage>
</organism>
<feature type="compositionally biased region" description="Basic and acidic residues" evidence="1">
    <location>
        <begin position="35"/>
        <end position="52"/>
    </location>
</feature>
<proteinExistence type="predicted"/>
<dbReference type="AlphaFoldDB" id="A0AAD9ACK9"/>
<evidence type="ECO:0000313" key="3">
    <source>
        <dbReference type="Proteomes" id="UP001243330"/>
    </source>
</evidence>
<keyword evidence="3" id="KW-1185">Reference proteome</keyword>
<evidence type="ECO:0000313" key="2">
    <source>
        <dbReference type="EMBL" id="KAK1845678.1"/>
    </source>
</evidence>
<sequence length="111" mass="12767">MDDSDDDNHDENHDDESDDDDTGSGDDDDDDSNNDEYRNHEEVWEPHRDQKPTQRLATESASSHVEIIVRKDLRDIPAREALQGLSVAHRSPYRQLRASELFGWSALPSRH</sequence>